<name>A0A917UVW9_9DEIO</name>
<dbReference type="AlphaFoldDB" id="A0A917UVW9"/>
<proteinExistence type="predicted"/>
<accession>A0A917UVW9</accession>
<dbReference type="InterPro" id="IPR050678">
    <property type="entry name" value="DNA_Partitioning_ATPase"/>
</dbReference>
<protein>
    <submittedName>
        <fullName evidence="2">Chromosome partitioning protein ParA</fullName>
    </submittedName>
</protein>
<dbReference type="EMBL" id="BMOE01000023">
    <property type="protein sequence ID" value="GGJ89256.1"/>
    <property type="molecule type" value="Genomic_DNA"/>
</dbReference>
<dbReference type="SUPFAM" id="SSF52540">
    <property type="entry name" value="P-loop containing nucleoside triphosphate hydrolases"/>
    <property type="match status" value="1"/>
</dbReference>
<dbReference type="PANTHER" id="PTHR13696:SF52">
    <property type="entry name" value="PARA FAMILY PROTEIN CT_582"/>
    <property type="match status" value="1"/>
</dbReference>
<reference evidence="2" key="1">
    <citation type="journal article" date="2014" name="Int. J. Syst. Evol. Microbiol.">
        <title>Complete genome sequence of Corynebacterium casei LMG S-19264T (=DSM 44701T), isolated from a smear-ripened cheese.</title>
        <authorList>
            <consortium name="US DOE Joint Genome Institute (JGI-PGF)"/>
            <person name="Walter F."/>
            <person name="Albersmeier A."/>
            <person name="Kalinowski J."/>
            <person name="Ruckert C."/>
        </authorList>
    </citation>
    <scope>NUCLEOTIDE SEQUENCE</scope>
    <source>
        <strain evidence="2">JCM 14371</strain>
    </source>
</reference>
<evidence type="ECO:0000313" key="3">
    <source>
        <dbReference type="Proteomes" id="UP000635726"/>
    </source>
</evidence>
<dbReference type="Gene3D" id="3.40.50.300">
    <property type="entry name" value="P-loop containing nucleotide triphosphate hydrolases"/>
    <property type="match status" value="1"/>
</dbReference>
<keyword evidence="3" id="KW-1185">Reference proteome</keyword>
<evidence type="ECO:0000259" key="1">
    <source>
        <dbReference type="Pfam" id="PF13614"/>
    </source>
</evidence>
<reference evidence="2" key="2">
    <citation type="submission" date="2020-09" db="EMBL/GenBank/DDBJ databases">
        <authorList>
            <person name="Sun Q."/>
            <person name="Ohkuma M."/>
        </authorList>
    </citation>
    <scope>NUCLEOTIDE SEQUENCE</scope>
    <source>
        <strain evidence="2">JCM 14371</strain>
    </source>
</reference>
<feature type="domain" description="AAA" evidence="1">
    <location>
        <begin position="3"/>
        <end position="210"/>
    </location>
</feature>
<evidence type="ECO:0000313" key="2">
    <source>
        <dbReference type="EMBL" id="GGJ89256.1"/>
    </source>
</evidence>
<dbReference type="PANTHER" id="PTHR13696">
    <property type="entry name" value="P-LOOP CONTAINING NUCLEOSIDE TRIPHOSPHATE HYDROLASE"/>
    <property type="match status" value="1"/>
</dbReference>
<sequence length="319" mass="35700">MTHVVSFINLKGGVAKTTTLVQLAETLAFIKGKRVLVIDLDPQTNATIALMGEARWEAADEAGQTVAQLFLDQIHDTRVFDVNRAVVRGVSNLNRIRIPEDMELGPEVTYPRIDLLPSSIRLIEAQDRMADISTRSHYTVSPMTVIQRALEGRFSQYDFVLIDCPPNLGYITQNGLEVSDAYLVPTIADKLSTYGIPQIVKTISRLRTARHLKIRCMGVLVTKFQTGSNIHKRGLEALPELLERAFLESGEETAPLFEVRIPQANATAEAMDFDRSATNFRDKYGRQKSGSYSNLYELPMLLADEFMHRLDEWRAGGSA</sequence>
<comment type="caution">
    <text evidence="2">The sequence shown here is derived from an EMBL/GenBank/DDBJ whole genome shotgun (WGS) entry which is preliminary data.</text>
</comment>
<dbReference type="InterPro" id="IPR025669">
    <property type="entry name" value="AAA_dom"/>
</dbReference>
<dbReference type="Pfam" id="PF13614">
    <property type="entry name" value="AAA_31"/>
    <property type="match status" value="1"/>
</dbReference>
<dbReference type="InterPro" id="IPR027417">
    <property type="entry name" value="P-loop_NTPase"/>
</dbReference>
<dbReference type="CDD" id="cd02042">
    <property type="entry name" value="ParAB_family"/>
    <property type="match status" value="1"/>
</dbReference>
<organism evidence="2 3">
    <name type="scientific">Deinococcus aquiradiocola</name>
    <dbReference type="NCBI Taxonomy" id="393059"/>
    <lineage>
        <taxon>Bacteria</taxon>
        <taxon>Thermotogati</taxon>
        <taxon>Deinococcota</taxon>
        <taxon>Deinococci</taxon>
        <taxon>Deinococcales</taxon>
        <taxon>Deinococcaceae</taxon>
        <taxon>Deinococcus</taxon>
    </lineage>
</organism>
<dbReference type="RefSeq" id="WP_188964760.1">
    <property type="nucleotide sequence ID" value="NZ_BMOE01000023.1"/>
</dbReference>
<gene>
    <name evidence="2" type="ORF">GCM10008939_36640</name>
</gene>
<dbReference type="Proteomes" id="UP000635726">
    <property type="component" value="Unassembled WGS sequence"/>
</dbReference>